<organism evidence="2 3">
    <name type="scientific">Laodelphax striatellus</name>
    <name type="common">Small brown planthopper</name>
    <name type="synonym">Delphax striatella</name>
    <dbReference type="NCBI Taxonomy" id="195883"/>
    <lineage>
        <taxon>Eukaryota</taxon>
        <taxon>Metazoa</taxon>
        <taxon>Ecdysozoa</taxon>
        <taxon>Arthropoda</taxon>
        <taxon>Hexapoda</taxon>
        <taxon>Insecta</taxon>
        <taxon>Pterygota</taxon>
        <taxon>Neoptera</taxon>
        <taxon>Paraneoptera</taxon>
        <taxon>Hemiptera</taxon>
        <taxon>Auchenorrhyncha</taxon>
        <taxon>Fulgoroidea</taxon>
        <taxon>Delphacidae</taxon>
        <taxon>Criomorphinae</taxon>
        <taxon>Laodelphax</taxon>
    </lineage>
</organism>
<evidence type="ECO:0000313" key="3">
    <source>
        <dbReference type="Proteomes" id="UP000291343"/>
    </source>
</evidence>
<dbReference type="EMBL" id="QKKF02015239">
    <property type="protein sequence ID" value="RZF42311.1"/>
    <property type="molecule type" value="Genomic_DNA"/>
</dbReference>
<proteinExistence type="predicted"/>
<evidence type="ECO:0000313" key="2">
    <source>
        <dbReference type="EMBL" id="RZF42311.1"/>
    </source>
</evidence>
<comment type="caution">
    <text evidence="2">The sequence shown here is derived from an EMBL/GenBank/DDBJ whole genome shotgun (WGS) entry which is preliminary data.</text>
</comment>
<dbReference type="AlphaFoldDB" id="A0A482XAI3"/>
<sequence length="109" mass="12195">MFNQKTLILVAFTCLLFSSALTENVGNNNSTQNRSRFPQRQRRCSPTEVCVGLEIDINLNLCATDGTIYILFKNECQRRVRTCKTGIDYVVVDISLCLGLPPLPNLGIL</sequence>
<dbReference type="InParanoid" id="A0A482XAI3"/>
<keyword evidence="1" id="KW-0732">Signal</keyword>
<gene>
    <name evidence="2" type="ORF">LSTR_LSTR003929</name>
</gene>
<protein>
    <recommendedName>
        <fullName evidence="4">Kazal-like domain-containing protein</fullName>
    </recommendedName>
</protein>
<evidence type="ECO:0000256" key="1">
    <source>
        <dbReference type="SAM" id="SignalP"/>
    </source>
</evidence>
<feature type="chain" id="PRO_5019844288" description="Kazal-like domain-containing protein" evidence="1">
    <location>
        <begin position="23"/>
        <end position="109"/>
    </location>
</feature>
<name>A0A482XAI3_LAOST</name>
<reference evidence="2 3" key="1">
    <citation type="journal article" date="2017" name="Gigascience">
        <title>Genome sequence of the small brown planthopper, Laodelphax striatellus.</title>
        <authorList>
            <person name="Zhu J."/>
            <person name="Jiang F."/>
            <person name="Wang X."/>
            <person name="Yang P."/>
            <person name="Bao Y."/>
            <person name="Zhao W."/>
            <person name="Wang W."/>
            <person name="Lu H."/>
            <person name="Wang Q."/>
            <person name="Cui N."/>
            <person name="Li J."/>
            <person name="Chen X."/>
            <person name="Luo L."/>
            <person name="Yu J."/>
            <person name="Kang L."/>
            <person name="Cui F."/>
        </authorList>
    </citation>
    <scope>NUCLEOTIDE SEQUENCE [LARGE SCALE GENOMIC DNA]</scope>
    <source>
        <strain evidence="2">Lst14</strain>
    </source>
</reference>
<feature type="signal peptide" evidence="1">
    <location>
        <begin position="1"/>
        <end position="22"/>
    </location>
</feature>
<keyword evidence="3" id="KW-1185">Reference proteome</keyword>
<accession>A0A482XAI3</accession>
<dbReference type="Proteomes" id="UP000291343">
    <property type="component" value="Unassembled WGS sequence"/>
</dbReference>
<evidence type="ECO:0008006" key="4">
    <source>
        <dbReference type="Google" id="ProtNLM"/>
    </source>
</evidence>